<dbReference type="STRING" id="35608.A0A2U1PUG3"/>
<dbReference type="OrthoDB" id="10252740at2759"/>
<reference evidence="1 2" key="1">
    <citation type="journal article" date="2018" name="Mol. Plant">
        <title>The genome of Artemisia annua provides insight into the evolution of Asteraceae family and artemisinin biosynthesis.</title>
        <authorList>
            <person name="Shen Q."/>
            <person name="Zhang L."/>
            <person name="Liao Z."/>
            <person name="Wang S."/>
            <person name="Yan T."/>
            <person name="Shi P."/>
            <person name="Liu M."/>
            <person name="Fu X."/>
            <person name="Pan Q."/>
            <person name="Wang Y."/>
            <person name="Lv Z."/>
            <person name="Lu X."/>
            <person name="Zhang F."/>
            <person name="Jiang W."/>
            <person name="Ma Y."/>
            <person name="Chen M."/>
            <person name="Hao X."/>
            <person name="Li L."/>
            <person name="Tang Y."/>
            <person name="Lv G."/>
            <person name="Zhou Y."/>
            <person name="Sun X."/>
            <person name="Brodelius P.E."/>
            <person name="Rose J.K.C."/>
            <person name="Tang K."/>
        </authorList>
    </citation>
    <scope>NUCLEOTIDE SEQUENCE [LARGE SCALE GENOMIC DNA]</scope>
    <source>
        <strain evidence="2">cv. Huhao1</strain>
        <tissue evidence="1">Leaf</tissue>
    </source>
</reference>
<dbReference type="Proteomes" id="UP000245207">
    <property type="component" value="Unassembled WGS sequence"/>
</dbReference>
<organism evidence="1 2">
    <name type="scientific">Artemisia annua</name>
    <name type="common">Sweet wormwood</name>
    <dbReference type="NCBI Taxonomy" id="35608"/>
    <lineage>
        <taxon>Eukaryota</taxon>
        <taxon>Viridiplantae</taxon>
        <taxon>Streptophyta</taxon>
        <taxon>Embryophyta</taxon>
        <taxon>Tracheophyta</taxon>
        <taxon>Spermatophyta</taxon>
        <taxon>Magnoliopsida</taxon>
        <taxon>eudicotyledons</taxon>
        <taxon>Gunneridae</taxon>
        <taxon>Pentapetalae</taxon>
        <taxon>asterids</taxon>
        <taxon>campanulids</taxon>
        <taxon>Asterales</taxon>
        <taxon>Asteraceae</taxon>
        <taxon>Asteroideae</taxon>
        <taxon>Anthemideae</taxon>
        <taxon>Artemisiinae</taxon>
        <taxon>Artemisia</taxon>
    </lineage>
</organism>
<proteinExistence type="predicted"/>
<name>A0A2U1PUG3_ARTAN</name>
<comment type="caution">
    <text evidence="1">The sequence shown here is derived from an EMBL/GenBank/DDBJ whole genome shotgun (WGS) entry which is preliminary data.</text>
</comment>
<accession>A0A2U1PUG3</accession>
<gene>
    <name evidence="1" type="ORF">CTI12_AA110880</name>
</gene>
<evidence type="ECO:0000313" key="1">
    <source>
        <dbReference type="EMBL" id="PWA89396.1"/>
    </source>
</evidence>
<keyword evidence="2" id="KW-1185">Reference proteome</keyword>
<dbReference type="AlphaFoldDB" id="A0A2U1PUG3"/>
<dbReference type="EMBL" id="PKPP01000725">
    <property type="protein sequence ID" value="PWA89396.1"/>
    <property type="molecule type" value="Genomic_DNA"/>
</dbReference>
<sequence>MGCLVKHFLLSQIGKNESVILNVGGLIRASLKKLTGDKTYLLVVDRDGVSNIQFNEVLPNEVCISLEENYMPPVTVTRFFPLSH</sequence>
<protein>
    <submittedName>
        <fullName evidence="1">Argonaute family protein</fullName>
    </submittedName>
</protein>
<evidence type="ECO:0000313" key="2">
    <source>
        <dbReference type="Proteomes" id="UP000245207"/>
    </source>
</evidence>